<comment type="similarity">
    <text evidence="7">Belongs to the binding-protein-dependent transport system permease family.</text>
</comment>
<comment type="subcellular location">
    <subcellularLocation>
        <location evidence="1 7">Cell membrane</location>
        <topology evidence="1 7">Multi-pass membrane protein</topology>
    </subcellularLocation>
</comment>
<dbReference type="GO" id="GO:0055085">
    <property type="term" value="P:transmembrane transport"/>
    <property type="evidence" value="ECO:0007669"/>
    <property type="project" value="InterPro"/>
</dbReference>
<feature type="domain" description="ABC transmembrane type-1" evidence="8">
    <location>
        <begin position="71"/>
        <end position="262"/>
    </location>
</feature>
<dbReference type="EMBL" id="BMGR01000008">
    <property type="protein sequence ID" value="GGG08587.1"/>
    <property type="molecule type" value="Genomic_DNA"/>
</dbReference>
<dbReference type="Proteomes" id="UP000644756">
    <property type="component" value="Unassembled WGS sequence"/>
</dbReference>
<proteinExistence type="inferred from homology"/>
<evidence type="ECO:0000256" key="6">
    <source>
        <dbReference type="ARBA" id="ARBA00023136"/>
    </source>
</evidence>
<keyword evidence="2 7" id="KW-0813">Transport</keyword>
<keyword evidence="10" id="KW-1185">Reference proteome</keyword>
<evidence type="ECO:0000256" key="2">
    <source>
        <dbReference type="ARBA" id="ARBA00022448"/>
    </source>
</evidence>
<gene>
    <name evidence="9" type="ORF">GCM10010916_26830</name>
</gene>
<evidence type="ECO:0000256" key="3">
    <source>
        <dbReference type="ARBA" id="ARBA00022475"/>
    </source>
</evidence>
<dbReference type="AlphaFoldDB" id="A0A917D3J7"/>
<evidence type="ECO:0000313" key="9">
    <source>
        <dbReference type="EMBL" id="GGG08587.1"/>
    </source>
</evidence>
<accession>A0A917D3J7</accession>
<evidence type="ECO:0000313" key="10">
    <source>
        <dbReference type="Proteomes" id="UP000644756"/>
    </source>
</evidence>
<name>A0A917D3J7_9BACL</name>
<dbReference type="CDD" id="cd06261">
    <property type="entry name" value="TM_PBP2"/>
    <property type="match status" value="1"/>
</dbReference>
<feature type="transmembrane region" description="Helical" evidence="7">
    <location>
        <begin position="75"/>
        <end position="94"/>
    </location>
</feature>
<keyword evidence="6 7" id="KW-0472">Membrane</keyword>
<reference evidence="9" key="2">
    <citation type="submission" date="2020-09" db="EMBL/GenBank/DDBJ databases">
        <authorList>
            <person name="Sun Q."/>
            <person name="Zhou Y."/>
        </authorList>
    </citation>
    <scope>NUCLEOTIDE SEQUENCE</scope>
    <source>
        <strain evidence="9">CGMCC 1.12987</strain>
    </source>
</reference>
<evidence type="ECO:0000256" key="5">
    <source>
        <dbReference type="ARBA" id="ARBA00022989"/>
    </source>
</evidence>
<evidence type="ECO:0000256" key="7">
    <source>
        <dbReference type="RuleBase" id="RU363032"/>
    </source>
</evidence>
<dbReference type="GO" id="GO:0005886">
    <property type="term" value="C:plasma membrane"/>
    <property type="evidence" value="ECO:0007669"/>
    <property type="project" value="UniProtKB-SubCell"/>
</dbReference>
<feature type="transmembrane region" description="Helical" evidence="7">
    <location>
        <begin position="12"/>
        <end position="32"/>
    </location>
</feature>
<keyword evidence="4 7" id="KW-0812">Transmembrane</keyword>
<dbReference type="PROSITE" id="PS50928">
    <property type="entry name" value="ABC_TM1"/>
    <property type="match status" value="1"/>
</dbReference>
<feature type="transmembrane region" description="Helical" evidence="7">
    <location>
        <begin position="187"/>
        <end position="208"/>
    </location>
</feature>
<dbReference type="InterPro" id="IPR035906">
    <property type="entry name" value="MetI-like_sf"/>
</dbReference>
<feature type="transmembrane region" description="Helical" evidence="7">
    <location>
        <begin position="244"/>
        <end position="262"/>
    </location>
</feature>
<evidence type="ECO:0000259" key="8">
    <source>
        <dbReference type="PROSITE" id="PS50928"/>
    </source>
</evidence>
<dbReference type="RefSeq" id="WP_188531565.1">
    <property type="nucleotide sequence ID" value="NZ_BMGR01000008.1"/>
</dbReference>
<dbReference type="InterPro" id="IPR050901">
    <property type="entry name" value="BP-dep_ABC_trans_perm"/>
</dbReference>
<dbReference type="InterPro" id="IPR000515">
    <property type="entry name" value="MetI-like"/>
</dbReference>
<dbReference type="PANTHER" id="PTHR32243:SF18">
    <property type="entry name" value="INNER MEMBRANE ABC TRANSPORTER PERMEASE PROTEIN YCJP"/>
    <property type="match status" value="1"/>
</dbReference>
<sequence length="277" mass="30871">MMKSFKLSNILSYFILIAMSAFVIFPFLWTFLTSIKTEIQMFSVPPVWIPDPVTTQHYSDIIDEGQFQAFMKNSLTVSGVSTLISMLVSIPAAYGFAKYRYKFSGLLFATVVAIRMFPPIVMGVPFFLMMRQLGLIDTNLALIITYLPLQLTLIIWILEGFFRQIPNEIEEAAEIDGLGTFGKFLKIAVPLSMPAIGVASIFSFLAAWNEFMFALTLTRTDASQTMPIGIAGYVTTFQTFWGKMSATGILYIIPVIIFTIFAQKGMIKGLTAGATKE</sequence>
<feature type="transmembrane region" description="Helical" evidence="7">
    <location>
        <begin position="106"/>
        <end position="128"/>
    </location>
</feature>
<organism evidence="9 10">
    <name type="scientific">Paenibacillus abyssi</name>
    <dbReference type="NCBI Taxonomy" id="1340531"/>
    <lineage>
        <taxon>Bacteria</taxon>
        <taxon>Bacillati</taxon>
        <taxon>Bacillota</taxon>
        <taxon>Bacilli</taxon>
        <taxon>Bacillales</taxon>
        <taxon>Paenibacillaceae</taxon>
        <taxon>Paenibacillus</taxon>
    </lineage>
</organism>
<dbReference type="Pfam" id="PF00528">
    <property type="entry name" value="BPD_transp_1"/>
    <property type="match status" value="1"/>
</dbReference>
<comment type="caution">
    <text evidence="9">The sequence shown here is derived from an EMBL/GenBank/DDBJ whole genome shotgun (WGS) entry which is preliminary data.</text>
</comment>
<keyword evidence="3" id="KW-1003">Cell membrane</keyword>
<evidence type="ECO:0000256" key="1">
    <source>
        <dbReference type="ARBA" id="ARBA00004651"/>
    </source>
</evidence>
<evidence type="ECO:0000256" key="4">
    <source>
        <dbReference type="ARBA" id="ARBA00022692"/>
    </source>
</evidence>
<keyword evidence="5 7" id="KW-1133">Transmembrane helix</keyword>
<dbReference type="Gene3D" id="1.10.3720.10">
    <property type="entry name" value="MetI-like"/>
    <property type="match status" value="1"/>
</dbReference>
<feature type="transmembrane region" description="Helical" evidence="7">
    <location>
        <begin position="140"/>
        <end position="158"/>
    </location>
</feature>
<reference evidence="9" key="1">
    <citation type="journal article" date="2014" name="Int. J. Syst. Evol. Microbiol.">
        <title>Complete genome sequence of Corynebacterium casei LMG S-19264T (=DSM 44701T), isolated from a smear-ripened cheese.</title>
        <authorList>
            <consortium name="US DOE Joint Genome Institute (JGI-PGF)"/>
            <person name="Walter F."/>
            <person name="Albersmeier A."/>
            <person name="Kalinowski J."/>
            <person name="Ruckert C."/>
        </authorList>
    </citation>
    <scope>NUCLEOTIDE SEQUENCE</scope>
    <source>
        <strain evidence="9">CGMCC 1.12987</strain>
    </source>
</reference>
<dbReference type="SUPFAM" id="SSF161098">
    <property type="entry name" value="MetI-like"/>
    <property type="match status" value="1"/>
</dbReference>
<dbReference type="PANTHER" id="PTHR32243">
    <property type="entry name" value="MALTOSE TRANSPORT SYSTEM PERMEASE-RELATED"/>
    <property type="match status" value="1"/>
</dbReference>
<protein>
    <submittedName>
        <fullName evidence="9">ABC transporter permease</fullName>
    </submittedName>
</protein>